<comment type="caution">
    <text evidence="2">The sequence shown here is derived from an EMBL/GenBank/DDBJ whole genome shotgun (WGS) entry which is preliminary data.</text>
</comment>
<sequence length="336" mass="38622">MVPFNTTIYVIIMFYTVTKRGGKILNWNNLNDHQFTKKRSNKSADEWRCRIRSCNSIIVLACDASTVIHPSTDHSHTPDPIQAKVDEFKNICKNRAREETTRISQIHKEELVKCSLKYNDVSFLASYSTIDSSFYRVQLRNYPKLPKSVSDLTLTGKWSTDLRDNVFIINDLRERDTYLLVFGSKWGIEYLSEVDTWHTDDGYMIPTIYALTSDKRRKTYEQILRQLLNKQINMVLLLIQTGGLTSYLEVGDPICTESSINCLHSAIGLALIPLNILGKTWANIMPEYTSDDPAVTTFNDYLADTYVDDDAIFPSFIQLLLISREQIIISKIFTID</sequence>
<evidence type="ECO:0000313" key="2">
    <source>
        <dbReference type="EMBL" id="CAF4295062.1"/>
    </source>
</evidence>
<dbReference type="Gene3D" id="2.20.25.240">
    <property type="match status" value="1"/>
</dbReference>
<proteinExistence type="predicted"/>
<evidence type="ECO:0008006" key="4">
    <source>
        <dbReference type="Google" id="ProtNLM"/>
    </source>
</evidence>
<name>A0A8S2TLR4_9BILA</name>
<accession>A0A8S2TLR4</accession>
<dbReference type="AlphaFoldDB" id="A0A8S2TLR4"/>
<dbReference type="EMBL" id="CAJNOK010034741">
    <property type="protein sequence ID" value="CAF1506927.1"/>
    <property type="molecule type" value="Genomic_DNA"/>
</dbReference>
<reference evidence="2" key="1">
    <citation type="submission" date="2021-02" db="EMBL/GenBank/DDBJ databases">
        <authorList>
            <person name="Nowell W R."/>
        </authorList>
    </citation>
    <scope>NUCLEOTIDE SEQUENCE</scope>
</reference>
<protein>
    <recommendedName>
        <fullName evidence="4">FLYWCH-type domain-containing protein</fullName>
    </recommendedName>
</protein>
<evidence type="ECO:0000313" key="3">
    <source>
        <dbReference type="Proteomes" id="UP000682733"/>
    </source>
</evidence>
<organism evidence="2 3">
    <name type="scientific">Didymodactylos carnosus</name>
    <dbReference type="NCBI Taxonomy" id="1234261"/>
    <lineage>
        <taxon>Eukaryota</taxon>
        <taxon>Metazoa</taxon>
        <taxon>Spiralia</taxon>
        <taxon>Gnathifera</taxon>
        <taxon>Rotifera</taxon>
        <taxon>Eurotatoria</taxon>
        <taxon>Bdelloidea</taxon>
        <taxon>Philodinida</taxon>
        <taxon>Philodinidae</taxon>
        <taxon>Didymodactylos</taxon>
    </lineage>
</organism>
<gene>
    <name evidence="1" type="ORF">OVA965_LOCUS37193</name>
    <name evidence="2" type="ORF">TMI583_LOCUS38256</name>
</gene>
<evidence type="ECO:0000313" key="1">
    <source>
        <dbReference type="EMBL" id="CAF1506927.1"/>
    </source>
</evidence>
<dbReference type="Proteomes" id="UP000682733">
    <property type="component" value="Unassembled WGS sequence"/>
</dbReference>
<dbReference type="EMBL" id="CAJOBA010056788">
    <property type="protein sequence ID" value="CAF4295062.1"/>
    <property type="molecule type" value="Genomic_DNA"/>
</dbReference>
<dbReference type="Proteomes" id="UP000677228">
    <property type="component" value="Unassembled WGS sequence"/>
</dbReference>